<gene>
    <name evidence="12" type="ORF">USDA257_c26950</name>
</gene>
<evidence type="ECO:0000256" key="5">
    <source>
        <dbReference type="ARBA" id="ARBA00022741"/>
    </source>
</evidence>
<feature type="transmembrane region" description="Helical" evidence="9">
    <location>
        <begin position="118"/>
        <end position="136"/>
    </location>
</feature>
<dbReference type="GO" id="GO:0046983">
    <property type="term" value="F:protein dimerization activity"/>
    <property type="evidence" value="ECO:0007669"/>
    <property type="project" value="InterPro"/>
</dbReference>
<reference evidence="12 13" key="1">
    <citation type="journal article" date="2012" name="J. Bacteriol.">
        <title>Complete genome sequence of the broad-host-range strain Sinorhizobium fredii USDA257.</title>
        <authorList>
            <person name="Schuldes J."/>
            <person name="Rodriguez Orbegoso M."/>
            <person name="Schmeisser C."/>
            <person name="Krishnan H.B."/>
            <person name="Daniel R."/>
            <person name="Streit W.R."/>
        </authorList>
    </citation>
    <scope>NUCLEOTIDE SEQUENCE [LARGE SCALE GENOMIC DNA]</scope>
    <source>
        <strain evidence="12 13">USDA 257</strain>
    </source>
</reference>
<dbReference type="PANTHER" id="PTHR24421:SF10">
    <property type="entry name" value="NITRATE_NITRITE SENSOR PROTEIN NARQ"/>
    <property type="match status" value="1"/>
</dbReference>
<dbReference type="Gene3D" id="3.30.565.10">
    <property type="entry name" value="Histidine kinase-like ATPase, C-terminal domain"/>
    <property type="match status" value="1"/>
</dbReference>
<feature type="transmembrane region" description="Helical" evidence="9">
    <location>
        <begin position="68"/>
        <end position="87"/>
    </location>
</feature>
<keyword evidence="3" id="KW-0597">Phosphoprotein</keyword>
<dbReference type="RefSeq" id="WP_014763432.1">
    <property type="nucleotide sequence ID" value="NC_018000.1"/>
</dbReference>
<evidence type="ECO:0000256" key="6">
    <source>
        <dbReference type="ARBA" id="ARBA00022777"/>
    </source>
</evidence>
<keyword evidence="7" id="KW-0067">ATP-binding</keyword>
<evidence type="ECO:0000256" key="7">
    <source>
        <dbReference type="ARBA" id="ARBA00022840"/>
    </source>
</evidence>
<evidence type="ECO:0000313" key="12">
    <source>
        <dbReference type="EMBL" id="AFL51269.1"/>
    </source>
</evidence>
<dbReference type="HOGENOM" id="CLU_487366_0_0_5"/>
<keyword evidence="9" id="KW-0472">Membrane</keyword>
<dbReference type="InterPro" id="IPR050482">
    <property type="entry name" value="Sensor_HK_TwoCompSys"/>
</dbReference>
<evidence type="ECO:0000256" key="3">
    <source>
        <dbReference type="ARBA" id="ARBA00022553"/>
    </source>
</evidence>
<dbReference type="InterPro" id="IPR036890">
    <property type="entry name" value="HATPase_C_sf"/>
</dbReference>
<dbReference type="Gene3D" id="1.20.5.1930">
    <property type="match status" value="1"/>
</dbReference>
<keyword evidence="8" id="KW-0902">Two-component regulatory system</keyword>
<dbReference type="InterPro" id="IPR011712">
    <property type="entry name" value="Sig_transdc_His_kin_sub3_dim/P"/>
</dbReference>
<name>I3X5W3_SINF2</name>
<dbReference type="AlphaFoldDB" id="I3X5W3"/>
<dbReference type="Pfam" id="PF02518">
    <property type="entry name" value="HATPase_c"/>
    <property type="match status" value="1"/>
</dbReference>
<evidence type="ECO:0000256" key="8">
    <source>
        <dbReference type="ARBA" id="ARBA00023012"/>
    </source>
</evidence>
<keyword evidence="5" id="KW-0547">Nucleotide-binding</keyword>
<dbReference type="CDD" id="cd16917">
    <property type="entry name" value="HATPase_UhpB-NarQ-NarX-like"/>
    <property type="match status" value="1"/>
</dbReference>
<evidence type="ECO:0000259" key="11">
    <source>
        <dbReference type="Pfam" id="PF07730"/>
    </source>
</evidence>
<feature type="domain" description="Signal transduction histidine kinase subgroup 3 dimerisation and phosphoacceptor" evidence="11">
    <location>
        <begin position="360"/>
        <end position="421"/>
    </location>
</feature>
<dbReference type="GO" id="GO:0016020">
    <property type="term" value="C:membrane"/>
    <property type="evidence" value="ECO:0007669"/>
    <property type="project" value="InterPro"/>
</dbReference>
<accession>I3X5W3</accession>
<evidence type="ECO:0000256" key="2">
    <source>
        <dbReference type="ARBA" id="ARBA00012438"/>
    </source>
</evidence>
<dbReference type="Pfam" id="PF07730">
    <property type="entry name" value="HisKA_3"/>
    <property type="match status" value="1"/>
</dbReference>
<evidence type="ECO:0000256" key="4">
    <source>
        <dbReference type="ARBA" id="ARBA00022679"/>
    </source>
</evidence>
<evidence type="ECO:0000313" key="13">
    <source>
        <dbReference type="Proteomes" id="UP000006180"/>
    </source>
</evidence>
<evidence type="ECO:0000259" key="10">
    <source>
        <dbReference type="Pfam" id="PF02518"/>
    </source>
</evidence>
<keyword evidence="6 12" id="KW-0418">Kinase</keyword>
<sequence length="559" mass="61713">MVSIEFSRNADARHSHWPGKGFASLARNWLLRTDPERLICIGRFLSAAFAFLAIYLDPTRPNSQLYESRVVLCLYLFLSIGLIFFPLRRSFDSPAHLFIHIVDAAVVGWLTFLTNELASPFFTILPFVILSMTMRWGLKGATLGALIALFVQLVVGIPDLLDGESELNLFIMRSIYFVLIAATLGYFGAYREQSRQRLAQLAQWPPGAIGEDSVSWLGILLEHASRVLGGPHLLVIWRDQELESGCVAYWTCGNLQLIDVKGSEFWQRHDPQQHATDRRKSSKKLDAIFAELPELSAKPSETHCKVSAAAFSSIRFRGCVFVISPAPNPDGGPALTQIIAARLSAELERIALIQSALAEERMRLARDLHDTVLQNLTAARLKLKLISEAVPNAAKAQLTEVGLLLLEQQQCLRKFVEDSRAAEGGSLARLGQTLPDFLKLLKARWNCDIGFSFGPAELVVPKWMLHEIMQLISEAAANAVRHGRATRLNIIVTGVEDSLTLEITDDGSGVPENLEPQKPSSLSQRVAELGGQLTVCATSPGFGLQITLPARLEGWSCTQ</sequence>
<evidence type="ECO:0000256" key="9">
    <source>
        <dbReference type="SAM" id="Phobius"/>
    </source>
</evidence>
<comment type="catalytic activity">
    <reaction evidence="1">
        <text>ATP + protein L-histidine = ADP + protein N-phospho-L-histidine.</text>
        <dbReference type="EC" id="2.7.13.3"/>
    </reaction>
</comment>
<dbReference type="EC" id="2.7.13.3" evidence="2"/>
<evidence type="ECO:0000256" key="1">
    <source>
        <dbReference type="ARBA" id="ARBA00000085"/>
    </source>
</evidence>
<feature type="domain" description="Histidine kinase/HSP90-like ATPase" evidence="10">
    <location>
        <begin position="468"/>
        <end position="535"/>
    </location>
</feature>
<keyword evidence="9" id="KW-0812">Transmembrane</keyword>
<proteinExistence type="predicted"/>
<keyword evidence="9" id="KW-1133">Transmembrane helix</keyword>
<dbReference type="SUPFAM" id="SSF55874">
    <property type="entry name" value="ATPase domain of HSP90 chaperone/DNA topoisomerase II/histidine kinase"/>
    <property type="match status" value="1"/>
</dbReference>
<dbReference type="Proteomes" id="UP000006180">
    <property type="component" value="Chromosome"/>
</dbReference>
<feature type="transmembrane region" description="Helical" evidence="9">
    <location>
        <begin position="167"/>
        <end position="187"/>
    </location>
</feature>
<keyword evidence="4" id="KW-0808">Transferase</keyword>
<organism evidence="12 13">
    <name type="scientific">Sinorhizobium fredii (strain USDA 257)</name>
    <dbReference type="NCBI Taxonomy" id="1185652"/>
    <lineage>
        <taxon>Bacteria</taxon>
        <taxon>Pseudomonadati</taxon>
        <taxon>Pseudomonadota</taxon>
        <taxon>Alphaproteobacteria</taxon>
        <taxon>Hyphomicrobiales</taxon>
        <taxon>Rhizobiaceae</taxon>
        <taxon>Sinorhizobium/Ensifer group</taxon>
        <taxon>Sinorhizobium</taxon>
    </lineage>
</organism>
<protein>
    <recommendedName>
        <fullName evidence="2">histidine kinase</fullName>
        <ecNumber evidence="2">2.7.13.3</ecNumber>
    </recommendedName>
</protein>
<feature type="transmembrane region" description="Helical" evidence="9">
    <location>
        <begin position="143"/>
        <end position="161"/>
    </location>
</feature>
<dbReference type="KEGG" id="sfd:USDA257_c26950"/>
<dbReference type="eggNOG" id="COG4585">
    <property type="taxonomic scope" value="Bacteria"/>
</dbReference>
<dbReference type="GO" id="GO:0000155">
    <property type="term" value="F:phosphorelay sensor kinase activity"/>
    <property type="evidence" value="ECO:0007669"/>
    <property type="project" value="InterPro"/>
</dbReference>
<dbReference type="PATRIC" id="fig|1185652.3.peg.2789"/>
<dbReference type="InterPro" id="IPR003594">
    <property type="entry name" value="HATPase_dom"/>
</dbReference>
<dbReference type="EMBL" id="CP003563">
    <property type="protein sequence ID" value="AFL51269.1"/>
    <property type="molecule type" value="Genomic_DNA"/>
</dbReference>
<dbReference type="STRING" id="1185652.USDA257_c26950"/>
<dbReference type="PANTHER" id="PTHR24421">
    <property type="entry name" value="NITRATE/NITRITE SENSOR PROTEIN NARX-RELATED"/>
    <property type="match status" value="1"/>
</dbReference>
<dbReference type="GO" id="GO:0005524">
    <property type="term" value="F:ATP binding"/>
    <property type="evidence" value="ECO:0007669"/>
    <property type="project" value="UniProtKB-KW"/>
</dbReference>